<dbReference type="SUPFAM" id="SSF57997">
    <property type="entry name" value="Tropomyosin"/>
    <property type="match status" value="1"/>
</dbReference>
<evidence type="ECO:0000256" key="1">
    <source>
        <dbReference type="SAM" id="Coils"/>
    </source>
</evidence>
<sequence>MFSNNSPDSDSEALMQSLRAELEEERKNSQRAQEQVEAFQKRVQSLENEKTLMEAHLAAANETQAQEAQKYKAEKDGLNQEMARLDNLVKELQNRLHEEEETGRHMRSKYEADISNYDLRLQTLEEERELNVAQLTEAHEAALSRLQKEHADEIHRIQELLIQAQSQHTDSHHDVSKDVLWNKVSKEHYNEETVTESAVRDNYSFDVSAGGFQDVLMERYLASEGPQESSFIEESVEEHSLMENSETSRFELDSEVIFHASDIPNNVTSDGDKSKPGLSVVHSIEVHQADEMSFTDSQWQNSTSVVDELNECSGAMDLAKELLIQQCRDLSEQLEERERQLEVLQEEVRHSAEEVEEARERWSKASEELEEAKWELEVEREKRIQCEEVISQKTHEEDNFKNILSHLQIQKQLPDNERLMPDNTDSNKTSIFLSIEELLKELKEENAQLVQKLKCQEQLAKDVHEQKAEHDSVNGELSSLQAQRDDYLLQLEQQREKNQATSVLLGQRTLQVDEANRELEQLKAEVEEKVGRLQNFEKEKTELESKLTCLKENLTNMEEEKATLEKRLQALEDQAKSMEKVLESELKNFE</sequence>
<feature type="coiled-coil region" evidence="1">
    <location>
        <begin position="15"/>
        <end position="163"/>
    </location>
</feature>
<dbReference type="Proteomes" id="UP001529510">
    <property type="component" value="Unassembled WGS sequence"/>
</dbReference>
<keyword evidence="1" id="KW-0175">Coiled coil</keyword>
<keyword evidence="3" id="KW-1185">Reference proteome</keyword>
<reference evidence="2 3" key="1">
    <citation type="submission" date="2024-05" db="EMBL/GenBank/DDBJ databases">
        <title>Genome sequencing and assembly of Indian major carp, Cirrhinus mrigala (Hamilton, 1822).</title>
        <authorList>
            <person name="Mohindra V."/>
            <person name="Chowdhury L.M."/>
            <person name="Lal K."/>
            <person name="Jena J.K."/>
        </authorList>
    </citation>
    <scope>NUCLEOTIDE SEQUENCE [LARGE SCALE GENOMIC DNA]</scope>
    <source>
        <strain evidence="2">CM1030</strain>
        <tissue evidence="2">Blood</tissue>
    </source>
</reference>
<accession>A0ABD0QYX5</accession>
<feature type="coiled-coil region" evidence="1">
    <location>
        <begin position="320"/>
        <end position="379"/>
    </location>
</feature>
<feature type="non-terminal residue" evidence="2">
    <location>
        <position position="590"/>
    </location>
</feature>
<evidence type="ECO:0000313" key="3">
    <source>
        <dbReference type="Proteomes" id="UP001529510"/>
    </source>
</evidence>
<evidence type="ECO:0000313" key="2">
    <source>
        <dbReference type="EMBL" id="KAL0190591.1"/>
    </source>
</evidence>
<organism evidence="2 3">
    <name type="scientific">Cirrhinus mrigala</name>
    <name type="common">Mrigala</name>
    <dbReference type="NCBI Taxonomy" id="683832"/>
    <lineage>
        <taxon>Eukaryota</taxon>
        <taxon>Metazoa</taxon>
        <taxon>Chordata</taxon>
        <taxon>Craniata</taxon>
        <taxon>Vertebrata</taxon>
        <taxon>Euteleostomi</taxon>
        <taxon>Actinopterygii</taxon>
        <taxon>Neopterygii</taxon>
        <taxon>Teleostei</taxon>
        <taxon>Ostariophysi</taxon>
        <taxon>Cypriniformes</taxon>
        <taxon>Cyprinidae</taxon>
        <taxon>Labeoninae</taxon>
        <taxon>Labeonini</taxon>
        <taxon>Cirrhinus</taxon>
    </lineage>
</organism>
<dbReference type="AlphaFoldDB" id="A0ABD0QYX5"/>
<feature type="coiled-coil region" evidence="1">
    <location>
        <begin position="432"/>
        <end position="588"/>
    </location>
</feature>
<dbReference type="EMBL" id="JAMKFB020000006">
    <property type="protein sequence ID" value="KAL0190591.1"/>
    <property type="molecule type" value="Genomic_DNA"/>
</dbReference>
<comment type="caution">
    <text evidence="2">The sequence shown here is derived from an EMBL/GenBank/DDBJ whole genome shotgun (WGS) entry which is preliminary data.</text>
</comment>
<protein>
    <submittedName>
        <fullName evidence="2">Uncharacterized protein</fullName>
    </submittedName>
</protein>
<name>A0ABD0QYX5_CIRMR</name>
<gene>
    <name evidence="2" type="ORF">M9458_013289</name>
</gene>
<proteinExistence type="predicted"/>